<name>A0A2I2GLU4_9EURO</name>
<dbReference type="AlphaFoldDB" id="A0A2I2GLU4"/>
<accession>A0A2I2GLU4</accession>
<dbReference type="GeneID" id="36551175"/>
<sequence length="118" mass="14281">MAEESSYFHRYARIKLRCLKFEYSYFRKKILNLLYLKVLQEKFKTNSYTYKEPQNFIIAIVTDDLLERIIAQSDLSLDTLKDNTNLLWLTVPKDIQILYLYRKYQVETTKYSLLPGNY</sequence>
<dbReference type="OrthoDB" id="4227485at2759"/>
<protein>
    <submittedName>
        <fullName evidence="1">Uncharacterized protein</fullName>
    </submittedName>
</protein>
<gene>
    <name evidence="1" type="ORF">P170DRAFT_344609</name>
</gene>
<proteinExistence type="predicted"/>
<dbReference type="RefSeq" id="XP_024709150.1">
    <property type="nucleotide sequence ID" value="XM_024843475.1"/>
</dbReference>
<evidence type="ECO:0000313" key="1">
    <source>
        <dbReference type="EMBL" id="PLB53848.1"/>
    </source>
</evidence>
<comment type="caution">
    <text evidence="1">The sequence shown here is derived from an EMBL/GenBank/DDBJ whole genome shotgun (WGS) entry which is preliminary data.</text>
</comment>
<reference evidence="1 2" key="1">
    <citation type="submission" date="2016-12" db="EMBL/GenBank/DDBJ databases">
        <title>The genomes of Aspergillus section Nigri reveals drivers in fungal speciation.</title>
        <authorList>
            <consortium name="DOE Joint Genome Institute"/>
            <person name="Vesth T.C."/>
            <person name="Nybo J."/>
            <person name="Theobald S."/>
            <person name="Brandl J."/>
            <person name="Frisvad J.C."/>
            <person name="Nielsen K.F."/>
            <person name="Lyhne E.K."/>
            <person name="Kogle M.E."/>
            <person name="Kuo A."/>
            <person name="Riley R."/>
            <person name="Clum A."/>
            <person name="Nolan M."/>
            <person name="Lipzen A."/>
            <person name="Salamov A."/>
            <person name="Henrissat B."/>
            <person name="Wiebenga A."/>
            <person name="De Vries R.P."/>
            <person name="Grigoriev I.V."/>
            <person name="Mortensen U.H."/>
            <person name="Andersen M.R."/>
            <person name="Baker S.E."/>
        </authorList>
    </citation>
    <scope>NUCLEOTIDE SEQUENCE [LARGE SCALE GENOMIC DNA]</scope>
    <source>
        <strain evidence="1 2">IBT 23096</strain>
    </source>
</reference>
<dbReference type="Proteomes" id="UP000234275">
    <property type="component" value="Unassembled WGS sequence"/>
</dbReference>
<organism evidence="1 2">
    <name type="scientific">Aspergillus steynii IBT 23096</name>
    <dbReference type="NCBI Taxonomy" id="1392250"/>
    <lineage>
        <taxon>Eukaryota</taxon>
        <taxon>Fungi</taxon>
        <taxon>Dikarya</taxon>
        <taxon>Ascomycota</taxon>
        <taxon>Pezizomycotina</taxon>
        <taxon>Eurotiomycetes</taxon>
        <taxon>Eurotiomycetidae</taxon>
        <taxon>Eurotiales</taxon>
        <taxon>Aspergillaceae</taxon>
        <taxon>Aspergillus</taxon>
        <taxon>Aspergillus subgen. Circumdati</taxon>
    </lineage>
</organism>
<keyword evidence="2" id="KW-1185">Reference proteome</keyword>
<dbReference type="VEuPathDB" id="FungiDB:P170DRAFT_344609"/>
<evidence type="ECO:0000313" key="2">
    <source>
        <dbReference type="Proteomes" id="UP000234275"/>
    </source>
</evidence>
<dbReference type="EMBL" id="MSFO01000001">
    <property type="protein sequence ID" value="PLB53848.1"/>
    <property type="molecule type" value="Genomic_DNA"/>
</dbReference>